<reference evidence="15 16" key="1">
    <citation type="submission" date="2020-05" db="EMBL/GenBank/DDBJ databases">
        <title>Distinct polysaccharide utilization as determinants for interspecies competition between intestinal Prevotella spp.</title>
        <authorList>
            <person name="Galvez E.J.C."/>
            <person name="Iljazovic A."/>
            <person name="Strowig T."/>
        </authorList>
    </citation>
    <scope>NUCLEOTIDE SEQUENCE [LARGE SCALE GENOMIC DNA]</scope>
    <source>
        <strain evidence="15 16">PMUR</strain>
    </source>
</reference>
<keyword evidence="5 15" id="KW-0808">Transferase</keyword>
<dbReference type="Pfam" id="PF01288">
    <property type="entry name" value="HPPK"/>
    <property type="match status" value="1"/>
</dbReference>
<accession>A0ABX2APG7</accession>
<keyword evidence="9" id="KW-0289">Folate biosynthesis</keyword>
<evidence type="ECO:0000256" key="13">
    <source>
        <dbReference type="SAM" id="Coils"/>
    </source>
</evidence>
<dbReference type="NCBIfam" id="TIGR01498">
    <property type="entry name" value="folK"/>
    <property type="match status" value="1"/>
</dbReference>
<comment type="similarity">
    <text evidence="2">Belongs to the HPPK family.</text>
</comment>
<evidence type="ECO:0000256" key="2">
    <source>
        <dbReference type="ARBA" id="ARBA00005810"/>
    </source>
</evidence>
<sequence>MAHKVILAIGTNINHHENMRHAKKMLGDILDNEICSDFLWTDPIGMDSGKFLNAVIRAETELDIHELENELKNIEQTCGRKREESMRMIIKMDIDILAYDNMKMHIDDWNREYIRKLMGETDIHP</sequence>
<evidence type="ECO:0000256" key="8">
    <source>
        <dbReference type="ARBA" id="ARBA00022840"/>
    </source>
</evidence>
<evidence type="ECO:0000256" key="3">
    <source>
        <dbReference type="ARBA" id="ARBA00013253"/>
    </source>
</evidence>
<dbReference type="EMBL" id="JABKKF010000016">
    <property type="protein sequence ID" value="NPD93141.1"/>
    <property type="molecule type" value="Genomic_DNA"/>
</dbReference>
<evidence type="ECO:0000256" key="6">
    <source>
        <dbReference type="ARBA" id="ARBA00022741"/>
    </source>
</evidence>
<dbReference type="PANTHER" id="PTHR43071:SF1">
    <property type="entry name" value="2-AMINO-4-HYDROXY-6-HYDROXYMETHYLDIHYDROPTERIDINE PYROPHOSPHOKINASE"/>
    <property type="match status" value="1"/>
</dbReference>
<evidence type="ECO:0000256" key="4">
    <source>
        <dbReference type="ARBA" id="ARBA00016218"/>
    </source>
</evidence>
<dbReference type="Gene3D" id="3.30.70.560">
    <property type="entry name" value="7,8-Dihydro-6-hydroxymethylpterin-pyrophosphokinase HPPK"/>
    <property type="match status" value="1"/>
</dbReference>
<evidence type="ECO:0000256" key="12">
    <source>
        <dbReference type="ARBA" id="ARBA00033413"/>
    </source>
</evidence>
<dbReference type="PANTHER" id="PTHR43071">
    <property type="entry name" value="2-AMINO-4-HYDROXY-6-HYDROXYMETHYLDIHYDROPTERIDINE PYROPHOSPHOKINASE"/>
    <property type="match status" value="1"/>
</dbReference>
<evidence type="ECO:0000256" key="9">
    <source>
        <dbReference type="ARBA" id="ARBA00022909"/>
    </source>
</evidence>
<comment type="pathway">
    <text evidence="1">Cofactor biosynthesis; tetrahydrofolate biosynthesis; 2-amino-4-hydroxy-6-hydroxymethyl-7,8-dihydropteridine diphosphate from 7,8-dihydroneopterin triphosphate: step 4/4.</text>
</comment>
<proteinExistence type="inferred from homology"/>
<keyword evidence="8" id="KW-0067">ATP-binding</keyword>
<evidence type="ECO:0000256" key="11">
    <source>
        <dbReference type="ARBA" id="ARBA00029766"/>
    </source>
</evidence>
<keyword evidence="6" id="KW-0547">Nucleotide-binding</keyword>
<keyword evidence="7" id="KW-0418">Kinase</keyword>
<organism evidence="15 16">
    <name type="scientific">Xylanibacter muris</name>
    <dbReference type="NCBI Taxonomy" id="2736290"/>
    <lineage>
        <taxon>Bacteria</taxon>
        <taxon>Pseudomonadati</taxon>
        <taxon>Bacteroidota</taxon>
        <taxon>Bacteroidia</taxon>
        <taxon>Bacteroidales</taxon>
        <taxon>Prevotellaceae</taxon>
        <taxon>Xylanibacter</taxon>
    </lineage>
</organism>
<protein>
    <recommendedName>
        <fullName evidence="4">2-amino-4-hydroxy-6-hydroxymethyldihydropteridine pyrophosphokinase</fullName>
        <ecNumber evidence="3">2.7.6.3</ecNumber>
    </recommendedName>
    <alternativeName>
        <fullName evidence="11">6-hydroxymethyl-7,8-dihydropterin pyrophosphokinase</fullName>
    </alternativeName>
    <alternativeName>
        <fullName evidence="12">7,8-dihydro-6-hydroxymethylpterin-pyrophosphokinase</fullName>
    </alternativeName>
</protein>
<dbReference type="EC" id="2.7.6.3" evidence="3"/>
<evidence type="ECO:0000256" key="1">
    <source>
        <dbReference type="ARBA" id="ARBA00005051"/>
    </source>
</evidence>
<evidence type="ECO:0000256" key="5">
    <source>
        <dbReference type="ARBA" id="ARBA00022679"/>
    </source>
</evidence>
<evidence type="ECO:0000259" key="14">
    <source>
        <dbReference type="Pfam" id="PF01288"/>
    </source>
</evidence>
<name>A0ABX2APG7_9BACT</name>
<keyword evidence="13" id="KW-0175">Coiled coil</keyword>
<dbReference type="Proteomes" id="UP000714420">
    <property type="component" value="Unassembled WGS sequence"/>
</dbReference>
<dbReference type="GO" id="GO:0003848">
    <property type="term" value="F:2-amino-4-hydroxy-6-hydroxymethyldihydropteridine diphosphokinase activity"/>
    <property type="evidence" value="ECO:0007669"/>
    <property type="project" value="UniProtKB-EC"/>
</dbReference>
<evidence type="ECO:0000313" key="15">
    <source>
        <dbReference type="EMBL" id="NPD93141.1"/>
    </source>
</evidence>
<dbReference type="InterPro" id="IPR000550">
    <property type="entry name" value="Hppk"/>
</dbReference>
<evidence type="ECO:0000256" key="7">
    <source>
        <dbReference type="ARBA" id="ARBA00022777"/>
    </source>
</evidence>
<evidence type="ECO:0000313" key="16">
    <source>
        <dbReference type="Proteomes" id="UP000714420"/>
    </source>
</evidence>
<dbReference type="InterPro" id="IPR035907">
    <property type="entry name" value="Hppk_sf"/>
</dbReference>
<dbReference type="SUPFAM" id="SSF55083">
    <property type="entry name" value="6-hydroxymethyl-7,8-dihydropterin pyrophosphokinase, HPPK"/>
    <property type="match status" value="1"/>
</dbReference>
<gene>
    <name evidence="15" type="primary">folK</name>
    <name evidence="15" type="ORF">HPS56_12505</name>
</gene>
<feature type="domain" description="7,8-dihydro-6-hydroxymethylpterin-pyrophosphokinase" evidence="14">
    <location>
        <begin position="6"/>
        <end position="112"/>
    </location>
</feature>
<comment type="caution">
    <text evidence="15">The sequence shown here is derived from an EMBL/GenBank/DDBJ whole genome shotgun (WGS) entry which is preliminary data.</text>
</comment>
<comment type="function">
    <text evidence="10">Catalyzes the transfer of pyrophosphate from adenosine triphosphate (ATP) to 6-hydroxymethyl-7,8-dihydropterin, an enzymatic step in folate biosynthesis pathway.</text>
</comment>
<keyword evidence="16" id="KW-1185">Reference proteome</keyword>
<feature type="coiled-coil region" evidence="13">
    <location>
        <begin position="57"/>
        <end position="84"/>
    </location>
</feature>
<evidence type="ECO:0000256" key="10">
    <source>
        <dbReference type="ARBA" id="ARBA00029409"/>
    </source>
</evidence>
<dbReference type="RefSeq" id="WP_172277215.1">
    <property type="nucleotide sequence ID" value="NZ_CASGMU010000007.1"/>
</dbReference>